<dbReference type="Gene3D" id="3.90.640.10">
    <property type="entry name" value="Actin, Chain A, domain 4"/>
    <property type="match status" value="1"/>
</dbReference>
<evidence type="ECO:0000313" key="2">
    <source>
        <dbReference type="Proteomes" id="UP000728032"/>
    </source>
</evidence>
<dbReference type="EMBL" id="OC920558">
    <property type="protein sequence ID" value="CAD7652596.1"/>
    <property type="molecule type" value="Genomic_DNA"/>
</dbReference>
<dbReference type="Gene3D" id="3.30.420.40">
    <property type="match status" value="3"/>
</dbReference>
<dbReference type="PANTHER" id="PTHR14187:SF46">
    <property type="entry name" value="HEAT SHOCK 70 KDA PROTEIN 12A"/>
    <property type="match status" value="1"/>
</dbReference>
<dbReference type="PANTHER" id="PTHR14187">
    <property type="entry name" value="ALPHA KINASE/ELONGATION FACTOR 2 KINASE"/>
    <property type="match status" value="1"/>
</dbReference>
<dbReference type="Proteomes" id="UP000728032">
    <property type="component" value="Unassembled WGS sequence"/>
</dbReference>
<gene>
    <name evidence="1" type="ORF">ONB1V03_LOCUS9257</name>
</gene>
<keyword evidence="2" id="KW-1185">Reference proteome</keyword>
<sequence>MKELNIGASNGLEGAITRTSLSSVDSGTSSPNSSHFIVVAIDFGTTFSGYSFAFTRDVDNAIHMMRKVDGCDPDVSNQKIPTILLLNTDGAFHSFGFAARDHYSSLEPKDSKKWFYFEKFKMDLHYNQSLSLDTKIKATNGNKCMSALTVFAHALRYFKLLALQELSDQSAINILNEDIRWVITVPALWKPSAKQFMRAAAYEAGIGSADNSCQLLIALEPEAASIYCRRLKFNQLIPMCPPQRHALLHDKNNTNDDNIAVECQTDSADAIKSYNSCVETAFTKGTKYIVVDVGGGTVDITCHQIQNKEGSLKELHKSMGGPNGSIGVDLNFEKMLSEIFGTDFVTQFKCKRPAGYVDLMAAFEARKRSASPLQTTTSNISLPFSFINFFKKVKGITVENAVKKYTDRKGITYCSKLGMLRLEPVVMQQLFAPVTKQIISHIWDILNSRSVKDVTYLFLVGGFAESPILQSHIRNAFSSRLKLIIPQSPNLAILRGAVMYGLDPTVISCRRAKLTYGVGVLNRFIRNKHPLHKLAIKDSIEWCADVFDRFVVCDQSIGLYESITRSYTPVNEGQTCSIIHIYCSERDDVEYITDTDVHRCGTLYLDLDLIPESNHINPALKAMVKREIQTQMIFGDTEIKVCALDVLTGKCVKAEVDFLSN</sequence>
<name>A0A7R9M311_9ACAR</name>
<dbReference type="EMBL" id="CAJPVJ010005733">
    <property type="protein sequence ID" value="CAG2169783.1"/>
    <property type="molecule type" value="Genomic_DNA"/>
</dbReference>
<dbReference type="InterPro" id="IPR043129">
    <property type="entry name" value="ATPase_NBD"/>
</dbReference>
<accession>A0A7R9M311</accession>
<dbReference type="SUPFAM" id="SSF53067">
    <property type="entry name" value="Actin-like ATPase domain"/>
    <property type="match status" value="2"/>
</dbReference>
<evidence type="ECO:0000313" key="1">
    <source>
        <dbReference type="EMBL" id="CAD7652596.1"/>
    </source>
</evidence>
<evidence type="ECO:0008006" key="3">
    <source>
        <dbReference type="Google" id="ProtNLM"/>
    </source>
</evidence>
<dbReference type="AlphaFoldDB" id="A0A7R9M311"/>
<protein>
    <recommendedName>
        <fullName evidence="3">Heat shock 70 kDa protein 12A</fullName>
    </recommendedName>
</protein>
<dbReference type="OrthoDB" id="2963168at2759"/>
<organism evidence="1">
    <name type="scientific">Oppiella nova</name>
    <dbReference type="NCBI Taxonomy" id="334625"/>
    <lineage>
        <taxon>Eukaryota</taxon>
        <taxon>Metazoa</taxon>
        <taxon>Ecdysozoa</taxon>
        <taxon>Arthropoda</taxon>
        <taxon>Chelicerata</taxon>
        <taxon>Arachnida</taxon>
        <taxon>Acari</taxon>
        <taxon>Acariformes</taxon>
        <taxon>Sarcoptiformes</taxon>
        <taxon>Oribatida</taxon>
        <taxon>Brachypylina</taxon>
        <taxon>Oppioidea</taxon>
        <taxon>Oppiidae</taxon>
        <taxon>Oppiella</taxon>
    </lineage>
</organism>
<proteinExistence type="predicted"/>
<reference evidence="1" key="1">
    <citation type="submission" date="2020-11" db="EMBL/GenBank/DDBJ databases">
        <authorList>
            <person name="Tran Van P."/>
        </authorList>
    </citation>
    <scope>NUCLEOTIDE SEQUENCE</scope>
</reference>